<dbReference type="EMBL" id="BARX01000034">
    <property type="protein sequence ID" value="GAD03822.1"/>
    <property type="molecule type" value="Genomic_DNA"/>
</dbReference>
<dbReference type="InterPro" id="IPR001650">
    <property type="entry name" value="Helicase_C-like"/>
</dbReference>
<proteinExistence type="predicted"/>
<evidence type="ECO:0000256" key="1">
    <source>
        <dbReference type="ARBA" id="ARBA00022741"/>
    </source>
</evidence>
<dbReference type="InterPro" id="IPR014001">
    <property type="entry name" value="Helicase_ATP-bd"/>
</dbReference>
<dbReference type="InterPro" id="IPR056329">
    <property type="entry name" value="CON_HrpB"/>
</dbReference>
<dbReference type="AlphaFoldDB" id="R9PR31"/>
<evidence type="ECO:0000259" key="6">
    <source>
        <dbReference type="PROSITE" id="PS51192"/>
    </source>
</evidence>
<dbReference type="SUPFAM" id="SSF52540">
    <property type="entry name" value="P-loop containing nucleoside triphosphate hydrolases"/>
    <property type="match status" value="1"/>
</dbReference>
<dbReference type="PIRSF" id="PIRSF005496">
    <property type="entry name" value="ATP_hel_hrpB"/>
    <property type="match status" value="1"/>
</dbReference>
<dbReference type="InterPro" id="IPR027417">
    <property type="entry name" value="P-loop_NTPase"/>
</dbReference>
<dbReference type="SMART" id="SM00487">
    <property type="entry name" value="DEXDc"/>
    <property type="match status" value="1"/>
</dbReference>
<evidence type="ECO:0000313" key="8">
    <source>
        <dbReference type="EMBL" id="GAD03822.1"/>
    </source>
</evidence>
<dbReference type="NCBIfam" id="TIGR01970">
    <property type="entry name" value="DEAH_box_HrpB"/>
    <property type="match status" value="1"/>
</dbReference>
<accession>R9PR31</accession>
<dbReference type="InterPro" id="IPR011545">
    <property type="entry name" value="DEAD/DEAH_box_helicase_dom"/>
</dbReference>
<dbReference type="Proteomes" id="UP000014461">
    <property type="component" value="Unassembled WGS sequence"/>
</dbReference>
<dbReference type="PROSITE" id="PS51192">
    <property type="entry name" value="HELICASE_ATP_BIND_1"/>
    <property type="match status" value="1"/>
</dbReference>
<dbReference type="Pfam" id="PF00271">
    <property type="entry name" value="Helicase_C"/>
    <property type="match status" value="1"/>
</dbReference>
<dbReference type="Gene3D" id="3.40.50.300">
    <property type="entry name" value="P-loop containing nucleotide triphosphate hydrolases"/>
    <property type="match status" value="2"/>
</dbReference>
<organism evidence="8 9">
    <name type="scientific">Agarivorans albus MKT 106</name>
    <dbReference type="NCBI Taxonomy" id="1331007"/>
    <lineage>
        <taxon>Bacteria</taxon>
        <taxon>Pseudomonadati</taxon>
        <taxon>Pseudomonadota</taxon>
        <taxon>Gammaproteobacteria</taxon>
        <taxon>Alteromonadales</taxon>
        <taxon>Alteromonadaceae</taxon>
        <taxon>Agarivorans</taxon>
    </lineage>
</organism>
<evidence type="ECO:0000256" key="4">
    <source>
        <dbReference type="ARBA" id="ARBA00022840"/>
    </source>
</evidence>
<dbReference type="PROSITE" id="PS51194">
    <property type="entry name" value="HELICASE_CTER"/>
    <property type="match status" value="1"/>
</dbReference>
<evidence type="ECO:0000313" key="9">
    <source>
        <dbReference type="Proteomes" id="UP000014461"/>
    </source>
</evidence>
<dbReference type="InterPro" id="IPR049614">
    <property type="entry name" value="HrpB_DEXH"/>
</dbReference>
<dbReference type="InterPro" id="IPR010225">
    <property type="entry name" value="HrpB"/>
</dbReference>
<dbReference type="GO" id="GO:0003676">
    <property type="term" value="F:nucleic acid binding"/>
    <property type="evidence" value="ECO:0007669"/>
    <property type="project" value="InterPro"/>
</dbReference>
<gene>
    <name evidence="8" type="ORF">AALB_3902</name>
</gene>
<sequence length="823" mass="91716">MSALPVTQIFPDLLASLSSKQQFIVCAPPGAGKSTALPLMLLQQAKLKGKIILLEPRRLAARNIAEFLASQLGESVGERVGYQMRGDKRHSSQTRLLVVTEGILTRLIQQDPELDGVAMVIFDEFHERSIHADLGLALSLEVQQAFNPELKLMVMSATLESEALSKLLPEAQILESQGRSFSITYSYHSIKRDWQWSERFAQLVAKAMTEQSGSVLAFLPGNAEIRQVEQHLRPLLSAEYQLHSLYGKLSLAEQQAAISPTQDGKHKIVLATNIAETSLTIDGISCVVDSGLERQASYHANSGTTRLQTKMICKASAIQRAGRAGRLQAGHCYRAYSEEQLNHRPFAASPEITRSELSRLVIELLHWGADASELQWLDMPPSAHLGQARQLLSDLALLKDGRLSDRAEQLNSSGVGPRMLAMLDQAQQWQQQHHVEGLLWRACELAALLDSNNSHQSDQLSQAFTALKGLAKQQYQQQLKQLAQRFKVKATGGVAEHWDGLLLAQAFPDRIALKRQGRNYTCSGGFGLALDEQQHQLSKSDALVVCDLYWPEGRNQGKVALACQLDLPQLKALQAERFTSRLHCQWSDSAKRIVAEKQQCLGELVLSAKAAEQLEAEQVVSAWLKQIRVKGFAWLPVGDKANAWLERVRCAQQWFSELAMADFSEEALLEDAEQWLAMHLASCRTWQQLKNIDWLAALKSRLDWQQQQQIESLVPSHYLAPSGNRAAIRYQLGQAPVVAIKLQEMFGQPQSPQLGNKVAITLELLSPGGKPLQLTQDLASFWLSAYVEVKKEMKGRYPKHPWPDDPVSAQATHKTKRQLNLSK</sequence>
<dbReference type="InterPro" id="IPR013689">
    <property type="entry name" value="RNA_helicase_ATP-dep_HrpB_C"/>
</dbReference>
<feature type="domain" description="Helicase ATP-binding" evidence="6">
    <location>
        <begin position="14"/>
        <end position="177"/>
    </location>
</feature>
<dbReference type="CDD" id="cd18791">
    <property type="entry name" value="SF2_C_RHA"/>
    <property type="match status" value="1"/>
</dbReference>
<comment type="caution">
    <text evidence="8">The sequence shown here is derived from an EMBL/GenBank/DDBJ whole genome shotgun (WGS) entry which is preliminary data.</text>
</comment>
<dbReference type="Pfam" id="PF24473">
    <property type="entry name" value="CON_HrpB"/>
    <property type="match status" value="1"/>
</dbReference>
<evidence type="ECO:0000256" key="2">
    <source>
        <dbReference type="ARBA" id="ARBA00022801"/>
    </source>
</evidence>
<keyword evidence="9" id="KW-1185">Reference proteome</keyword>
<dbReference type="STRING" id="1331007.AALB_3902"/>
<feature type="domain" description="Helicase C-terminal" evidence="7">
    <location>
        <begin position="199"/>
        <end position="368"/>
    </location>
</feature>
<keyword evidence="3 8" id="KW-0347">Helicase</keyword>
<dbReference type="GO" id="GO:0004386">
    <property type="term" value="F:helicase activity"/>
    <property type="evidence" value="ECO:0007669"/>
    <property type="project" value="UniProtKB-KW"/>
</dbReference>
<keyword evidence="4" id="KW-0067">ATP-binding</keyword>
<dbReference type="RefSeq" id="WP_016403589.1">
    <property type="nucleotide sequence ID" value="NZ_BARX01000034.1"/>
</dbReference>
<dbReference type="FunFam" id="3.40.50.300:FF:002125">
    <property type="entry name" value="ATP-dependent helicase HrpB"/>
    <property type="match status" value="1"/>
</dbReference>
<name>R9PR31_AGAAL</name>
<dbReference type="SMART" id="SM00490">
    <property type="entry name" value="HELICc"/>
    <property type="match status" value="1"/>
</dbReference>
<dbReference type="Pfam" id="PF00270">
    <property type="entry name" value="DEAD"/>
    <property type="match status" value="1"/>
</dbReference>
<reference evidence="8" key="1">
    <citation type="journal article" date="2013" name="Genome Announc.">
        <title>Draft Genome Sequence of Agarivorans albus Strain MKT 106T, an Agarolytic Marine Bacterium.</title>
        <authorList>
            <person name="Yasuike M."/>
            <person name="Nakamura Y."/>
            <person name="Kai W."/>
            <person name="Fujiwara A."/>
            <person name="Fukui Y."/>
            <person name="Satomi M."/>
            <person name="Sano M."/>
        </authorList>
    </citation>
    <scope>NUCLEOTIDE SEQUENCE [LARGE SCALE GENOMIC DNA]</scope>
</reference>
<protein>
    <submittedName>
        <fullName evidence="8">ATP-dependent helicase HrpB</fullName>
    </submittedName>
</protein>
<dbReference type="Pfam" id="PF08482">
    <property type="entry name" value="HrpB_C"/>
    <property type="match status" value="1"/>
</dbReference>
<dbReference type="GO" id="GO:0005524">
    <property type="term" value="F:ATP binding"/>
    <property type="evidence" value="ECO:0007669"/>
    <property type="project" value="UniProtKB-KW"/>
</dbReference>
<dbReference type="GO" id="GO:0016787">
    <property type="term" value="F:hydrolase activity"/>
    <property type="evidence" value="ECO:0007669"/>
    <property type="project" value="UniProtKB-KW"/>
</dbReference>
<evidence type="ECO:0000256" key="3">
    <source>
        <dbReference type="ARBA" id="ARBA00022806"/>
    </source>
</evidence>
<evidence type="ECO:0000256" key="5">
    <source>
        <dbReference type="SAM" id="MobiDB-lite"/>
    </source>
</evidence>
<dbReference type="CDD" id="cd17990">
    <property type="entry name" value="DEXHc_HrpB"/>
    <property type="match status" value="1"/>
</dbReference>
<keyword evidence="2" id="KW-0378">Hydrolase</keyword>
<evidence type="ECO:0000259" key="7">
    <source>
        <dbReference type="PROSITE" id="PS51194"/>
    </source>
</evidence>
<feature type="region of interest" description="Disordered" evidence="5">
    <location>
        <begin position="796"/>
        <end position="823"/>
    </location>
</feature>
<keyword evidence="1" id="KW-0547">Nucleotide-binding</keyword>
<dbReference type="PANTHER" id="PTHR43519">
    <property type="entry name" value="ATP-DEPENDENT RNA HELICASE HRPB"/>
    <property type="match status" value="1"/>
</dbReference>
<dbReference type="PANTHER" id="PTHR43519:SF1">
    <property type="entry name" value="ATP-DEPENDENT RNA HELICASE HRPB"/>
    <property type="match status" value="1"/>
</dbReference>